<dbReference type="Proteomes" id="UP000789901">
    <property type="component" value="Unassembled WGS sequence"/>
</dbReference>
<feature type="non-terminal residue" evidence="1">
    <location>
        <position position="46"/>
    </location>
</feature>
<name>A0ABN7W3D9_GIGMA</name>
<evidence type="ECO:0000313" key="2">
    <source>
        <dbReference type="Proteomes" id="UP000789901"/>
    </source>
</evidence>
<sequence>MAFNFDTIKDKYSKAIDSKCLKNNQHHGINLCSNVIKLEIKNKLAI</sequence>
<reference evidence="1 2" key="1">
    <citation type="submission" date="2021-06" db="EMBL/GenBank/DDBJ databases">
        <authorList>
            <person name="Kallberg Y."/>
            <person name="Tangrot J."/>
            <person name="Rosling A."/>
        </authorList>
    </citation>
    <scope>NUCLEOTIDE SEQUENCE [LARGE SCALE GENOMIC DNA]</scope>
    <source>
        <strain evidence="1 2">120-4 pot B 10/14</strain>
    </source>
</reference>
<evidence type="ECO:0000313" key="1">
    <source>
        <dbReference type="EMBL" id="CAG8813990.1"/>
    </source>
</evidence>
<keyword evidence="2" id="KW-1185">Reference proteome</keyword>
<accession>A0ABN7W3D9</accession>
<dbReference type="EMBL" id="CAJVQB010029395">
    <property type="protein sequence ID" value="CAG8813990.1"/>
    <property type="molecule type" value="Genomic_DNA"/>
</dbReference>
<organism evidence="1 2">
    <name type="scientific">Gigaspora margarita</name>
    <dbReference type="NCBI Taxonomy" id="4874"/>
    <lineage>
        <taxon>Eukaryota</taxon>
        <taxon>Fungi</taxon>
        <taxon>Fungi incertae sedis</taxon>
        <taxon>Mucoromycota</taxon>
        <taxon>Glomeromycotina</taxon>
        <taxon>Glomeromycetes</taxon>
        <taxon>Diversisporales</taxon>
        <taxon>Gigasporaceae</taxon>
        <taxon>Gigaspora</taxon>
    </lineage>
</organism>
<protein>
    <submittedName>
        <fullName evidence="1">607_t:CDS:1</fullName>
    </submittedName>
</protein>
<comment type="caution">
    <text evidence="1">The sequence shown here is derived from an EMBL/GenBank/DDBJ whole genome shotgun (WGS) entry which is preliminary data.</text>
</comment>
<gene>
    <name evidence="1" type="ORF">GMARGA_LOCUS25930</name>
</gene>
<proteinExistence type="predicted"/>